<dbReference type="Proteomes" id="UP001180481">
    <property type="component" value="Chromosome"/>
</dbReference>
<proteinExistence type="predicted"/>
<evidence type="ECO:0000313" key="7">
    <source>
        <dbReference type="Proteomes" id="UP001180481"/>
    </source>
</evidence>
<dbReference type="RefSeq" id="WP_309533091.1">
    <property type="nucleotide sequence ID" value="NZ_CP133721.1"/>
</dbReference>
<dbReference type="Pfam" id="PF01520">
    <property type="entry name" value="Amidase_3"/>
    <property type="match status" value="1"/>
</dbReference>
<evidence type="ECO:0000313" key="6">
    <source>
        <dbReference type="EMBL" id="WMW78800.1"/>
    </source>
</evidence>
<keyword evidence="4" id="KW-0732">Signal</keyword>
<dbReference type="Gene3D" id="3.40.630.40">
    <property type="entry name" value="Zn-dependent exopeptidases"/>
    <property type="match status" value="1"/>
</dbReference>
<accession>A0ABY9RC12</accession>
<dbReference type="GO" id="GO:0008745">
    <property type="term" value="F:N-acetylmuramoyl-L-alanine amidase activity"/>
    <property type="evidence" value="ECO:0007669"/>
    <property type="project" value="UniProtKB-EC"/>
</dbReference>
<evidence type="ECO:0000256" key="4">
    <source>
        <dbReference type="SAM" id="SignalP"/>
    </source>
</evidence>
<dbReference type="InterPro" id="IPR050695">
    <property type="entry name" value="N-acetylmuramoyl_amidase_3"/>
</dbReference>
<organism evidence="6 7">
    <name type="scientific">Flavobacterium nakdongensis</name>
    <dbReference type="NCBI Taxonomy" id="3073563"/>
    <lineage>
        <taxon>Bacteria</taxon>
        <taxon>Pseudomonadati</taxon>
        <taxon>Bacteroidota</taxon>
        <taxon>Flavobacteriia</taxon>
        <taxon>Flavobacteriales</taxon>
        <taxon>Flavobacteriaceae</taxon>
        <taxon>Flavobacterium</taxon>
    </lineage>
</organism>
<sequence length="373" mass="41316">MGKKRNVILACVLLSTVFTWAQNKKFKVVLDAGHGGKDYGATYHGNIEKNIALKTVLKIGAILEKEADIEVIYTRNTDVFVELDERANIANKSKGHLFISVHCNANANQTADGNETFVMGITRNAANLEVAKKENAVVTLEKNYKIKYDGFDPNKPESVMGLSIQQEENLEQSIAIASKIQEAFIKYTGNKNRGVKQAGFLVLRKITMPRILVEMGFVSHKTEGAFLNSENGQDKLAEAISTAVLSYKKESFTSETPKKEVEKIEKKEEVKKEEPIKKEVAPAEKTVSHDAVVFSVQIATSTKKLETIPSNFKGLKSITVEKENTLYKYFYGTANEHKAAKELLKEAQAKGYSSAFIVATKNGKKISISEAIK</sequence>
<evidence type="ECO:0000256" key="1">
    <source>
        <dbReference type="ARBA" id="ARBA00001561"/>
    </source>
</evidence>
<keyword evidence="7" id="KW-1185">Reference proteome</keyword>
<gene>
    <name evidence="6" type="ORF">RF683_04980</name>
</gene>
<dbReference type="EMBL" id="CP133721">
    <property type="protein sequence ID" value="WMW78800.1"/>
    <property type="molecule type" value="Genomic_DNA"/>
</dbReference>
<protein>
    <recommendedName>
        <fullName evidence="2">N-acetylmuramoyl-L-alanine amidase</fullName>
        <ecNumber evidence="2">3.5.1.28</ecNumber>
    </recommendedName>
</protein>
<dbReference type="InterPro" id="IPR002508">
    <property type="entry name" value="MurNAc-LAA_cat"/>
</dbReference>
<evidence type="ECO:0000256" key="3">
    <source>
        <dbReference type="ARBA" id="ARBA00022801"/>
    </source>
</evidence>
<name>A0ABY9RC12_9FLAO</name>
<evidence type="ECO:0000256" key="2">
    <source>
        <dbReference type="ARBA" id="ARBA00011901"/>
    </source>
</evidence>
<dbReference type="PANTHER" id="PTHR30404">
    <property type="entry name" value="N-ACETYLMURAMOYL-L-ALANINE AMIDASE"/>
    <property type="match status" value="1"/>
</dbReference>
<feature type="signal peptide" evidence="4">
    <location>
        <begin position="1"/>
        <end position="21"/>
    </location>
</feature>
<keyword evidence="3 6" id="KW-0378">Hydrolase</keyword>
<evidence type="ECO:0000259" key="5">
    <source>
        <dbReference type="SMART" id="SM00646"/>
    </source>
</evidence>
<feature type="chain" id="PRO_5046527278" description="N-acetylmuramoyl-L-alanine amidase" evidence="4">
    <location>
        <begin position="22"/>
        <end position="373"/>
    </location>
</feature>
<dbReference type="SUPFAM" id="SSF53187">
    <property type="entry name" value="Zn-dependent exopeptidases"/>
    <property type="match status" value="1"/>
</dbReference>
<dbReference type="SMART" id="SM00646">
    <property type="entry name" value="Ami_3"/>
    <property type="match status" value="1"/>
</dbReference>
<dbReference type="PANTHER" id="PTHR30404:SF0">
    <property type="entry name" value="N-ACETYLMURAMOYL-L-ALANINE AMIDASE AMIC"/>
    <property type="match status" value="1"/>
</dbReference>
<dbReference type="CDD" id="cd02696">
    <property type="entry name" value="MurNAc-LAA"/>
    <property type="match status" value="1"/>
</dbReference>
<reference evidence="6" key="1">
    <citation type="submission" date="2023-09" db="EMBL/GenBank/DDBJ databases">
        <title>Flavobacterium sp. 20NA77.7 isolated from freshwater.</title>
        <authorList>
            <person name="Le V."/>
            <person name="Ko S.-R."/>
            <person name="Ahn C.-Y."/>
            <person name="Oh H.-M."/>
        </authorList>
    </citation>
    <scope>NUCLEOTIDE SEQUENCE</scope>
    <source>
        <strain evidence="6">20NA77.7</strain>
    </source>
</reference>
<comment type="catalytic activity">
    <reaction evidence="1">
        <text>Hydrolyzes the link between N-acetylmuramoyl residues and L-amino acid residues in certain cell-wall glycopeptides.</text>
        <dbReference type="EC" id="3.5.1.28"/>
    </reaction>
</comment>
<dbReference type="EC" id="3.5.1.28" evidence="2"/>
<feature type="domain" description="MurNAc-LAA" evidence="5">
    <location>
        <begin position="87"/>
        <end position="245"/>
    </location>
</feature>